<keyword evidence="9" id="KW-1185">Reference proteome</keyword>
<dbReference type="PRINTS" id="PR00724">
    <property type="entry name" value="CRBOXYPTASEC"/>
</dbReference>
<evidence type="ECO:0000313" key="8">
    <source>
        <dbReference type="EMBL" id="CAH1391290.1"/>
    </source>
</evidence>
<evidence type="ECO:0000256" key="2">
    <source>
        <dbReference type="ARBA" id="ARBA00022645"/>
    </source>
</evidence>
<keyword evidence="5 7" id="KW-0378">Hydrolase</keyword>
<evidence type="ECO:0000256" key="5">
    <source>
        <dbReference type="ARBA" id="ARBA00022801"/>
    </source>
</evidence>
<evidence type="ECO:0000256" key="6">
    <source>
        <dbReference type="ARBA" id="ARBA00023180"/>
    </source>
</evidence>
<organism evidence="8 9">
    <name type="scientific">Nezara viridula</name>
    <name type="common">Southern green stink bug</name>
    <name type="synonym">Cimex viridulus</name>
    <dbReference type="NCBI Taxonomy" id="85310"/>
    <lineage>
        <taxon>Eukaryota</taxon>
        <taxon>Metazoa</taxon>
        <taxon>Ecdysozoa</taxon>
        <taxon>Arthropoda</taxon>
        <taxon>Hexapoda</taxon>
        <taxon>Insecta</taxon>
        <taxon>Pterygota</taxon>
        <taxon>Neoptera</taxon>
        <taxon>Paraneoptera</taxon>
        <taxon>Hemiptera</taxon>
        <taxon>Heteroptera</taxon>
        <taxon>Panheteroptera</taxon>
        <taxon>Pentatomomorpha</taxon>
        <taxon>Pentatomoidea</taxon>
        <taxon>Pentatomidae</taxon>
        <taxon>Pentatominae</taxon>
        <taxon>Nezara</taxon>
    </lineage>
</organism>
<comment type="similarity">
    <text evidence="1 7">Belongs to the peptidase S10 family.</text>
</comment>
<name>A0A9P0H2N3_NEZVI</name>
<dbReference type="SUPFAM" id="SSF53474">
    <property type="entry name" value="alpha/beta-Hydrolases"/>
    <property type="match status" value="1"/>
</dbReference>
<evidence type="ECO:0000313" key="9">
    <source>
        <dbReference type="Proteomes" id="UP001152798"/>
    </source>
</evidence>
<dbReference type="OrthoDB" id="443318at2759"/>
<sequence>MKSFIVCSIFFGTFCAHRAFSSSYLQSEPIPCNTEVGEPLFLTPYIDAGKIQEGQDAARVRLFGTNITSYSGYLTVNKTFNSNLFLWFFPSEKDPQNASVLLWLQGGPGSPSMSGIFTENGPFYIDINGTLKKRQYYWSQQFNVIYIDNPIGTGFSFTEDGAGYATDQVRIGKDLYCALIQFFKLFPYLQKNDFFLSGESYAGKYLPALGFTIHTHNKIENQTINLKGLAIASGFSDPENMMNFADHVYQIGLVDSKTKETMRTRQDSLVNHIRRKDYLNAAVDYYFLLYTLYRQAGEQFNVYNYLNPSTKQNSLWNDYIQTSDFRSSVHVGNRSFYDGSKVSDILENDFMQSVRPWVEVLMDNYRVMFYNGQLDVIVAYPLSINFFKKLNWSGAEIYKSAPRKSWIVENELAGFTKSAKGFTEVLVRNAGHYIPMDQPKWTMDLINRFVNNIPF</sequence>
<dbReference type="Proteomes" id="UP001152798">
    <property type="component" value="Chromosome 1"/>
</dbReference>
<dbReference type="GO" id="GO:0006508">
    <property type="term" value="P:proteolysis"/>
    <property type="evidence" value="ECO:0007669"/>
    <property type="project" value="UniProtKB-KW"/>
</dbReference>
<feature type="signal peptide" evidence="7">
    <location>
        <begin position="1"/>
        <end position="21"/>
    </location>
</feature>
<dbReference type="InterPro" id="IPR033124">
    <property type="entry name" value="Ser_caboxypep_his_AS"/>
</dbReference>
<proteinExistence type="inferred from homology"/>
<keyword evidence="6" id="KW-0325">Glycoprotein</keyword>
<evidence type="ECO:0000256" key="3">
    <source>
        <dbReference type="ARBA" id="ARBA00022670"/>
    </source>
</evidence>
<dbReference type="FunFam" id="3.40.50.1820:FF:000096">
    <property type="entry name" value="Carboxypeptidase vitellogenic-like"/>
    <property type="match status" value="1"/>
</dbReference>
<dbReference type="PANTHER" id="PTHR11802">
    <property type="entry name" value="SERINE PROTEASE FAMILY S10 SERINE CARBOXYPEPTIDASE"/>
    <property type="match status" value="1"/>
</dbReference>
<gene>
    <name evidence="8" type="ORF">NEZAVI_LOCUS2335</name>
</gene>
<dbReference type="Gene3D" id="3.40.50.1820">
    <property type="entry name" value="alpha/beta hydrolase"/>
    <property type="match status" value="1"/>
</dbReference>
<dbReference type="InterPro" id="IPR018202">
    <property type="entry name" value="Ser_caboxypep_ser_AS"/>
</dbReference>
<evidence type="ECO:0000256" key="1">
    <source>
        <dbReference type="ARBA" id="ARBA00009431"/>
    </source>
</evidence>
<protein>
    <recommendedName>
        <fullName evidence="7">Carboxypeptidase</fullName>
        <ecNumber evidence="7">3.4.16.-</ecNumber>
    </recommendedName>
</protein>
<keyword evidence="4 7" id="KW-0732">Signal</keyword>
<evidence type="ECO:0000256" key="7">
    <source>
        <dbReference type="RuleBase" id="RU361156"/>
    </source>
</evidence>
<reference evidence="8" key="1">
    <citation type="submission" date="2022-01" db="EMBL/GenBank/DDBJ databases">
        <authorList>
            <person name="King R."/>
        </authorList>
    </citation>
    <scope>NUCLEOTIDE SEQUENCE</scope>
</reference>
<dbReference type="EC" id="3.4.16.-" evidence="7"/>
<dbReference type="PROSITE" id="PS00560">
    <property type="entry name" value="CARBOXYPEPT_SER_HIS"/>
    <property type="match status" value="1"/>
</dbReference>
<keyword evidence="2 7" id="KW-0121">Carboxypeptidase</keyword>
<dbReference type="AlphaFoldDB" id="A0A9P0H2N3"/>
<keyword evidence="3 7" id="KW-0645">Protease</keyword>
<dbReference type="PANTHER" id="PTHR11802:SF472">
    <property type="entry name" value="SERINE CARBOXYPEPTIDASE CPVL-RELATED"/>
    <property type="match status" value="1"/>
</dbReference>
<dbReference type="GO" id="GO:0004185">
    <property type="term" value="F:serine-type carboxypeptidase activity"/>
    <property type="evidence" value="ECO:0007669"/>
    <property type="project" value="UniProtKB-UniRule"/>
</dbReference>
<dbReference type="Pfam" id="PF00450">
    <property type="entry name" value="Peptidase_S10"/>
    <property type="match status" value="1"/>
</dbReference>
<dbReference type="PROSITE" id="PS00131">
    <property type="entry name" value="CARBOXYPEPT_SER_SER"/>
    <property type="match status" value="1"/>
</dbReference>
<dbReference type="EMBL" id="OV725077">
    <property type="protein sequence ID" value="CAH1391290.1"/>
    <property type="molecule type" value="Genomic_DNA"/>
</dbReference>
<evidence type="ECO:0000256" key="4">
    <source>
        <dbReference type="ARBA" id="ARBA00022729"/>
    </source>
</evidence>
<dbReference type="InterPro" id="IPR029058">
    <property type="entry name" value="AB_hydrolase_fold"/>
</dbReference>
<feature type="chain" id="PRO_5040533872" description="Carboxypeptidase" evidence="7">
    <location>
        <begin position="22"/>
        <end position="455"/>
    </location>
</feature>
<accession>A0A9P0H2N3</accession>
<dbReference type="InterPro" id="IPR001563">
    <property type="entry name" value="Peptidase_S10"/>
</dbReference>